<keyword evidence="1" id="KW-0812">Transmembrane</keyword>
<reference evidence="2 3" key="1">
    <citation type="journal article" date="2019" name="Int. J. Syst. Evol. Microbiol.">
        <title>The Global Catalogue of Microorganisms (GCM) 10K type strain sequencing project: providing services to taxonomists for standard genome sequencing and annotation.</title>
        <authorList>
            <consortium name="The Broad Institute Genomics Platform"/>
            <consortium name="The Broad Institute Genome Sequencing Center for Infectious Disease"/>
            <person name="Wu L."/>
            <person name="Ma J."/>
        </authorList>
    </citation>
    <scope>NUCLEOTIDE SEQUENCE [LARGE SCALE GENOMIC DNA]</scope>
    <source>
        <strain evidence="2 3">JCM 14304</strain>
    </source>
</reference>
<keyword evidence="1" id="KW-1133">Transmembrane helix</keyword>
<proteinExistence type="predicted"/>
<feature type="transmembrane region" description="Helical" evidence="1">
    <location>
        <begin position="152"/>
        <end position="176"/>
    </location>
</feature>
<name>A0ABN2EGL5_9ACTN</name>
<evidence type="ECO:0000313" key="2">
    <source>
        <dbReference type="EMBL" id="GAA1605776.1"/>
    </source>
</evidence>
<dbReference type="RefSeq" id="WP_344198103.1">
    <property type="nucleotide sequence ID" value="NZ_BAAAND010000010.1"/>
</dbReference>
<dbReference type="EMBL" id="BAAAND010000010">
    <property type="protein sequence ID" value="GAA1605776.1"/>
    <property type="molecule type" value="Genomic_DNA"/>
</dbReference>
<organism evidence="2 3">
    <name type="scientific">Kribbella karoonensis</name>
    <dbReference type="NCBI Taxonomy" id="324851"/>
    <lineage>
        <taxon>Bacteria</taxon>
        <taxon>Bacillati</taxon>
        <taxon>Actinomycetota</taxon>
        <taxon>Actinomycetes</taxon>
        <taxon>Propionibacteriales</taxon>
        <taxon>Kribbellaceae</taxon>
        <taxon>Kribbella</taxon>
    </lineage>
</organism>
<dbReference type="Proteomes" id="UP001500190">
    <property type="component" value="Unassembled WGS sequence"/>
</dbReference>
<comment type="caution">
    <text evidence="2">The sequence shown here is derived from an EMBL/GenBank/DDBJ whole genome shotgun (WGS) entry which is preliminary data.</text>
</comment>
<keyword evidence="3" id="KW-1185">Reference proteome</keyword>
<accession>A0ABN2EGL5</accession>
<evidence type="ECO:0008006" key="4">
    <source>
        <dbReference type="Google" id="ProtNLM"/>
    </source>
</evidence>
<feature type="transmembrane region" description="Helical" evidence="1">
    <location>
        <begin position="127"/>
        <end position="146"/>
    </location>
</feature>
<gene>
    <name evidence="2" type="ORF">GCM10009742_63720</name>
</gene>
<sequence length="188" mass="20648">MNAQQSGDRLVDAYLKYLTKAAEPLPESRRTELVADVTSHIAEARAAGATSEDDVRRMLQRLGDPDELVAASTDGLVLVDRYRPKFRGREVMALVLLVLGAFVALIGWGVGVLLLWTSDRWTRAEKWTGTFVWPFGIVFPYFLATLQTGFTLPVWLGIPLLVLAVLAQLTVLGLLIKNAGPGRSRQAS</sequence>
<protein>
    <recommendedName>
        <fullName evidence="4">DUF1700 domain-containing protein</fullName>
    </recommendedName>
</protein>
<keyword evidence="1" id="KW-0472">Membrane</keyword>
<dbReference type="Pfam" id="PF22564">
    <property type="entry name" value="HAAS"/>
    <property type="match status" value="1"/>
</dbReference>
<evidence type="ECO:0000256" key="1">
    <source>
        <dbReference type="SAM" id="Phobius"/>
    </source>
</evidence>
<evidence type="ECO:0000313" key="3">
    <source>
        <dbReference type="Proteomes" id="UP001500190"/>
    </source>
</evidence>
<feature type="transmembrane region" description="Helical" evidence="1">
    <location>
        <begin position="91"/>
        <end position="115"/>
    </location>
</feature>